<sequence length="145" mass="16808">MNDAVTRRILSKLDILKTLLEKVKKNQEDMKEEIKRKSPYFHMIKLKSLRSHDKIKSDFSNGHENKEGCEVEVEEGCKAKAEEGREAEVEEKHEAEAEEGHKEEACEYEEITEESSENISNIVSSVNEILLDNKDFSHINEFQII</sequence>
<comment type="caution">
    <text evidence="2">The sequence shown here is derived from an EMBL/GenBank/DDBJ whole genome shotgun (WGS) entry which is preliminary data.</text>
</comment>
<keyword evidence="3" id="KW-1185">Reference proteome</keyword>
<feature type="compositionally biased region" description="Basic and acidic residues" evidence="1">
    <location>
        <begin position="80"/>
        <end position="105"/>
    </location>
</feature>
<name>A0A397JPE6_9GLOM</name>
<evidence type="ECO:0000256" key="1">
    <source>
        <dbReference type="SAM" id="MobiDB-lite"/>
    </source>
</evidence>
<evidence type="ECO:0000313" key="2">
    <source>
        <dbReference type="EMBL" id="RHZ86783.1"/>
    </source>
</evidence>
<dbReference type="Proteomes" id="UP000266861">
    <property type="component" value="Unassembled WGS sequence"/>
</dbReference>
<reference evidence="2 3" key="1">
    <citation type="submission" date="2018-08" db="EMBL/GenBank/DDBJ databases">
        <title>Genome and evolution of the arbuscular mycorrhizal fungus Diversispora epigaea (formerly Glomus versiforme) and its bacterial endosymbionts.</title>
        <authorList>
            <person name="Sun X."/>
            <person name="Fei Z."/>
            <person name="Harrison M."/>
        </authorList>
    </citation>
    <scope>NUCLEOTIDE SEQUENCE [LARGE SCALE GENOMIC DNA]</scope>
    <source>
        <strain evidence="2 3">IT104</strain>
    </source>
</reference>
<dbReference type="EMBL" id="PQFF01000043">
    <property type="protein sequence ID" value="RHZ86783.1"/>
    <property type="molecule type" value="Genomic_DNA"/>
</dbReference>
<gene>
    <name evidence="2" type="ORF">Glove_46g68</name>
</gene>
<proteinExistence type="predicted"/>
<organism evidence="2 3">
    <name type="scientific">Diversispora epigaea</name>
    <dbReference type="NCBI Taxonomy" id="1348612"/>
    <lineage>
        <taxon>Eukaryota</taxon>
        <taxon>Fungi</taxon>
        <taxon>Fungi incertae sedis</taxon>
        <taxon>Mucoromycota</taxon>
        <taxon>Glomeromycotina</taxon>
        <taxon>Glomeromycetes</taxon>
        <taxon>Diversisporales</taxon>
        <taxon>Diversisporaceae</taxon>
        <taxon>Diversispora</taxon>
    </lineage>
</organism>
<feature type="region of interest" description="Disordered" evidence="1">
    <location>
        <begin position="80"/>
        <end position="106"/>
    </location>
</feature>
<dbReference type="AlphaFoldDB" id="A0A397JPE6"/>
<accession>A0A397JPE6</accession>
<evidence type="ECO:0000313" key="3">
    <source>
        <dbReference type="Proteomes" id="UP000266861"/>
    </source>
</evidence>
<protein>
    <submittedName>
        <fullName evidence="2">Uncharacterized protein</fullName>
    </submittedName>
</protein>